<dbReference type="GO" id="GO:0006171">
    <property type="term" value="P:cAMP biosynthetic process"/>
    <property type="evidence" value="ECO:0007669"/>
    <property type="project" value="TreeGrafter"/>
</dbReference>
<dbReference type="PANTHER" id="PTHR43081">
    <property type="entry name" value="ADENYLATE CYCLASE, TERMINAL-DIFFERENTIATION SPECIFIC-RELATED"/>
    <property type="match status" value="1"/>
</dbReference>
<dbReference type="Gene3D" id="3.30.70.1230">
    <property type="entry name" value="Nucleotide cyclase"/>
    <property type="match status" value="1"/>
</dbReference>
<organism evidence="10 11">
    <name type="scientific">Corynebacterium phocae</name>
    <dbReference type="NCBI Taxonomy" id="161895"/>
    <lineage>
        <taxon>Bacteria</taxon>
        <taxon>Bacillati</taxon>
        <taxon>Actinomycetota</taxon>
        <taxon>Actinomycetes</taxon>
        <taxon>Mycobacteriales</taxon>
        <taxon>Corynebacteriaceae</taxon>
        <taxon>Corynebacterium</taxon>
    </lineage>
</organism>
<dbReference type="GO" id="GO:0005886">
    <property type="term" value="C:plasma membrane"/>
    <property type="evidence" value="ECO:0007669"/>
    <property type="project" value="UniProtKB-SubCell"/>
</dbReference>
<comment type="subcellular location">
    <subcellularLocation>
        <location evidence="1">Cell membrane</location>
        <topology evidence="1">Multi-pass membrane protein</topology>
    </subcellularLocation>
</comment>
<evidence type="ECO:0000256" key="7">
    <source>
        <dbReference type="SAM" id="Phobius"/>
    </source>
</evidence>
<feature type="domain" description="Guanylate cyclase" evidence="8">
    <location>
        <begin position="325"/>
        <end position="447"/>
    </location>
</feature>
<evidence type="ECO:0000313" key="11">
    <source>
        <dbReference type="Proteomes" id="UP000185491"/>
    </source>
</evidence>
<dbReference type="KEGG" id="cpho:CPHO_01240"/>
<gene>
    <name evidence="10" type="ORF">CPHO_01240</name>
</gene>
<reference evidence="10 11" key="1">
    <citation type="submission" date="2014-08" db="EMBL/GenBank/DDBJ databases">
        <title>Complete genome sequence of Corynebacterium phocae M408/89/1(T)(=DSM 44612(T)), isolated from the common seal (Phoca vitulina).</title>
        <authorList>
            <person name="Ruckert C."/>
            <person name="Albersmeier A."/>
            <person name="Winkler A."/>
            <person name="Kalinowski J."/>
        </authorList>
    </citation>
    <scope>NUCLEOTIDE SEQUENCE [LARGE SCALE GENOMIC DNA]</scope>
    <source>
        <strain evidence="10 11">M408/89/1</strain>
    </source>
</reference>
<feature type="transmembrane region" description="Helical" evidence="7">
    <location>
        <begin position="104"/>
        <end position="128"/>
    </location>
</feature>
<protein>
    <submittedName>
        <fullName evidence="10">Adenylate cyclase</fullName>
    </submittedName>
</protein>
<feature type="transmembrane region" description="Helical" evidence="7">
    <location>
        <begin position="61"/>
        <end position="83"/>
    </location>
</feature>
<dbReference type="Pfam" id="PF00672">
    <property type="entry name" value="HAMP"/>
    <property type="match status" value="1"/>
</dbReference>
<dbReference type="Pfam" id="PF00211">
    <property type="entry name" value="Guanylate_cyc"/>
    <property type="match status" value="1"/>
</dbReference>
<feature type="transmembrane region" description="Helical" evidence="7">
    <location>
        <begin position="219"/>
        <end position="240"/>
    </location>
</feature>
<feature type="transmembrane region" description="Helical" evidence="7">
    <location>
        <begin position="134"/>
        <end position="155"/>
    </location>
</feature>
<evidence type="ECO:0000256" key="4">
    <source>
        <dbReference type="ARBA" id="ARBA00022692"/>
    </source>
</evidence>
<dbReference type="AlphaFoldDB" id="A0A1L7D102"/>
<evidence type="ECO:0000256" key="6">
    <source>
        <dbReference type="ARBA" id="ARBA00023136"/>
    </source>
</evidence>
<dbReference type="InterPro" id="IPR050697">
    <property type="entry name" value="Adenylyl/Guanylyl_Cyclase_3/4"/>
</dbReference>
<feature type="transmembrane region" description="Helical" evidence="7">
    <location>
        <begin position="186"/>
        <end position="207"/>
    </location>
</feature>
<dbReference type="STRING" id="161895.CPHO_01240"/>
<evidence type="ECO:0000256" key="5">
    <source>
        <dbReference type="ARBA" id="ARBA00022989"/>
    </source>
</evidence>
<sequence length="504" mass="55607">MRRLLRAASWLMHTNWPVYAALVLGGNLLGAVAIMTFVRFLPMTEVDEFARNTPHLGVIGIVYLLFAIAVGMLATITLFRPVLDWQRHPENYDPNMIRGLVLRIPAYQAVITALVWGIGIITAAVMALNSSLRLAVVMTVSTTLAGMVIVLLTYLQAENLVRPIAATALARRFEDSTLEPPIKFRLLTAWVMTSGLPLVGIIMLTWARHSNWLQDGISVHVAALAAAALATGFAGTYYAMHSVVDPIIELKDAIMRVRRGDNTVEVDIYDGSELGVLQSGFNEMMRGLRERQRVREVFGRYVGNEVAQRALDEHPQLGGEYRTVAVIFIDVIGSTTYATEHTAEEVVDALNKFFEVVVDVVHRNRGIINKFQGDAALAIFGAPSNVYDSTSMALQAARELRLELKDLELQAGVGVCAGHVVAGHIGGKERFEYTVIGDAVNEAARLTEWAKDTPGRVLTNAATLKTANEAEQARWTYMKSIELRGRRRMTRLARPIRATLADRS</sequence>
<evidence type="ECO:0000259" key="8">
    <source>
        <dbReference type="PROSITE" id="PS50125"/>
    </source>
</evidence>
<keyword evidence="6 7" id="KW-0472">Membrane</keyword>
<dbReference type="InterPro" id="IPR001054">
    <property type="entry name" value="A/G_cyclase"/>
</dbReference>
<keyword evidence="11" id="KW-1185">Reference proteome</keyword>
<dbReference type="PROSITE" id="PS50885">
    <property type="entry name" value="HAMP"/>
    <property type="match status" value="1"/>
</dbReference>
<dbReference type="SUPFAM" id="SSF158472">
    <property type="entry name" value="HAMP domain-like"/>
    <property type="match status" value="1"/>
</dbReference>
<comment type="similarity">
    <text evidence="2">Belongs to the adenylyl cyclase class-3 family.</text>
</comment>
<dbReference type="CDD" id="cd06225">
    <property type="entry name" value="HAMP"/>
    <property type="match status" value="1"/>
</dbReference>
<name>A0A1L7D102_9CORY</name>
<dbReference type="SMART" id="SM00304">
    <property type="entry name" value="HAMP"/>
    <property type="match status" value="1"/>
</dbReference>
<accession>A0A1L7D102</accession>
<keyword evidence="4 7" id="KW-0812">Transmembrane</keyword>
<proteinExistence type="inferred from homology"/>
<evidence type="ECO:0000313" key="10">
    <source>
        <dbReference type="EMBL" id="APT91770.1"/>
    </source>
</evidence>
<dbReference type="GO" id="GO:0004016">
    <property type="term" value="F:adenylate cyclase activity"/>
    <property type="evidence" value="ECO:0007669"/>
    <property type="project" value="UniProtKB-ARBA"/>
</dbReference>
<feature type="domain" description="HAMP" evidence="9">
    <location>
        <begin position="241"/>
        <end position="293"/>
    </location>
</feature>
<dbReference type="Gene3D" id="6.10.340.10">
    <property type="match status" value="1"/>
</dbReference>
<evidence type="ECO:0000256" key="1">
    <source>
        <dbReference type="ARBA" id="ARBA00004651"/>
    </source>
</evidence>
<keyword evidence="3" id="KW-1003">Cell membrane</keyword>
<dbReference type="PANTHER" id="PTHR43081:SF17">
    <property type="entry name" value="BLL5647 PROTEIN"/>
    <property type="match status" value="1"/>
</dbReference>
<evidence type="ECO:0000259" key="9">
    <source>
        <dbReference type="PROSITE" id="PS50885"/>
    </source>
</evidence>
<dbReference type="InterPro" id="IPR003660">
    <property type="entry name" value="HAMP_dom"/>
</dbReference>
<dbReference type="OrthoDB" id="368920at2"/>
<dbReference type="SUPFAM" id="SSF55073">
    <property type="entry name" value="Nucleotide cyclase"/>
    <property type="match status" value="1"/>
</dbReference>
<keyword evidence="5 7" id="KW-1133">Transmembrane helix</keyword>
<dbReference type="PROSITE" id="PS50125">
    <property type="entry name" value="GUANYLATE_CYCLASE_2"/>
    <property type="match status" value="1"/>
</dbReference>
<dbReference type="InterPro" id="IPR029787">
    <property type="entry name" value="Nucleotide_cyclase"/>
</dbReference>
<dbReference type="CDD" id="cd07302">
    <property type="entry name" value="CHD"/>
    <property type="match status" value="1"/>
</dbReference>
<feature type="transmembrane region" description="Helical" evidence="7">
    <location>
        <begin position="21"/>
        <end position="41"/>
    </location>
</feature>
<dbReference type="SMART" id="SM00044">
    <property type="entry name" value="CYCc"/>
    <property type="match status" value="1"/>
</dbReference>
<dbReference type="GO" id="GO:0035556">
    <property type="term" value="P:intracellular signal transduction"/>
    <property type="evidence" value="ECO:0007669"/>
    <property type="project" value="InterPro"/>
</dbReference>
<dbReference type="RefSeq" id="WP_075732527.1">
    <property type="nucleotide sequence ID" value="NZ_CP009249.1"/>
</dbReference>
<evidence type="ECO:0000256" key="3">
    <source>
        <dbReference type="ARBA" id="ARBA00022475"/>
    </source>
</evidence>
<evidence type="ECO:0000256" key="2">
    <source>
        <dbReference type="ARBA" id="ARBA00005381"/>
    </source>
</evidence>
<dbReference type="EMBL" id="CP009249">
    <property type="protein sequence ID" value="APT91770.1"/>
    <property type="molecule type" value="Genomic_DNA"/>
</dbReference>
<dbReference type="Proteomes" id="UP000185491">
    <property type="component" value="Chromosome"/>
</dbReference>